<feature type="compositionally biased region" description="Polar residues" evidence="1">
    <location>
        <begin position="225"/>
        <end position="242"/>
    </location>
</feature>
<dbReference type="Pfam" id="PF01933">
    <property type="entry name" value="CofD"/>
    <property type="match status" value="1"/>
</dbReference>
<dbReference type="Gene3D" id="3.40.50.10680">
    <property type="entry name" value="CofD-like domains"/>
    <property type="match status" value="1"/>
</dbReference>
<dbReference type="Proteomes" id="UP000800092">
    <property type="component" value="Unassembled WGS sequence"/>
</dbReference>
<gene>
    <name evidence="2" type="ORF">EV356DRAFT_486960</name>
</gene>
<organism evidence="2 3">
    <name type="scientific">Viridothelium virens</name>
    <name type="common">Speckled blister lichen</name>
    <name type="synonym">Trypethelium virens</name>
    <dbReference type="NCBI Taxonomy" id="1048519"/>
    <lineage>
        <taxon>Eukaryota</taxon>
        <taxon>Fungi</taxon>
        <taxon>Dikarya</taxon>
        <taxon>Ascomycota</taxon>
        <taxon>Pezizomycotina</taxon>
        <taxon>Dothideomycetes</taxon>
        <taxon>Dothideomycetes incertae sedis</taxon>
        <taxon>Trypetheliales</taxon>
        <taxon>Trypetheliaceae</taxon>
        <taxon>Viridothelium</taxon>
    </lineage>
</organism>
<dbReference type="OrthoDB" id="10267139at2759"/>
<dbReference type="GO" id="GO:0043743">
    <property type="term" value="F:LPPG:FO 2-phospho-L-lactate transferase activity"/>
    <property type="evidence" value="ECO:0007669"/>
    <property type="project" value="InterPro"/>
</dbReference>
<dbReference type="PANTHER" id="PTHR31240:SF0">
    <property type="entry name" value="MATERNAL EFFECT EMBRYO ARREST 18"/>
    <property type="match status" value="1"/>
</dbReference>
<keyword evidence="3" id="KW-1185">Reference proteome</keyword>
<name>A0A6A6H659_VIRVR</name>
<evidence type="ECO:0000313" key="3">
    <source>
        <dbReference type="Proteomes" id="UP000800092"/>
    </source>
</evidence>
<proteinExistence type="predicted"/>
<reference evidence="2" key="1">
    <citation type="journal article" date="2020" name="Stud. Mycol.">
        <title>101 Dothideomycetes genomes: a test case for predicting lifestyles and emergence of pathogens.</title>
        <authorList>
            <person name="Haridas S."/>
            <person name="Albert R."/>
            <person name="Binder M."/>
            <person name="Bloem J."/>
            <person name="Labutti K."/>
            <person name="Salamov A."/>
            <person name="Andreopoulos B."/>
            <person name="Baker S."/>
            <person name="Barry K."/>
            <person name="Bills G."/>
            <person name="Bluhm B."/>
            <person name="Cannon C."/>
            <person name="Castanera R."/>
            <person name="Culley D."/>
            <person name="Daum C."/>
            <person name="Ezra D."/>
            <person name="Gonzalez J."/>
            <person name="Henrissat B."/>
            <person name="Kuo A."/>
            <person name="Liang C."/>
            <person name="Lipzen A."/>
            <person name="Lutzoni F."/>
            <person name="Magnuson J."/>
            <person name="Mondo S."/>
            <person name="Nolan M."/>
            <person name="Ohm R."/>
            <person name="Pangilinan J."/>
            <person name="Park H.-J."/>
            <person name="Ramirez L."/>
            <person name="Alfaro M."/>
            <person name="Sun H."/>
            <person name="Tritt A."/>
            <person name="Yoshinaga Y."/>
            <person name="Zwiers L.-H."/>
            <person name="Turgeon B."/>
            <person name="Goodwin S."/>
            <person name="Spatafora J."/>
            <person name="Crous P."/>
            <person name="Grigoriev I."/>
        </authorList>
    </citation>
    <scope>NUCLEOTIDE SEQUENCE</scope>
    <source>
        <strain evidence="2">Tuck. ex Michener</strain>
    </source>
</reference>
<evidence type="ECO:0000313" key="2">
    <source>
        <dbReference type="EMBL" id="KAF2233349.1"/>
    </source>
</evidence>
<dbReference type="InterPro" id="IPR002882">
    <property type="entry name" value="CofD"/>
</dbReference>
<dbReference type="CDD" id="cd07187">
    <property type="entry name" value="YvcK_like"/>
    <property type="match status" value="1"/>
</dbReference>
<dbReference type="InterPro" id="IPR038136">
    <property type="entry name" value="CofD-like_dom_sf"/>
</dbReference>
<accession>A0A6A6H659</accession>
<feature type="region of interest" description="Disordered" evidence="1">
    <location>
        <begin position="225"/>
        <end position="245"/>
    </location>
</feature>
<evidence type="ECO:0000256" key="1">
    <source>
        <dbReference type="SAM" id="MobiDB-lite"/>
    </source>
</evidence>
<protein>
    <submittedName>
        <fullName evidence="2">UPF0052 domain protein</fullName>
    </submittedName>
</protein>
<dbReference type="EMBL" id="ML991807">
    <property type="protein sequence ID" value="KAF2233349.1"/>
    <property type="molecule type" value="Genomic_DNA"/>
</dbReference>
<dbReference type="PANTHER" id="PTHR31240">
    <property type="entry name" value="MATERNAL EFFECT EMBRYO ARREST 18"/>
    <property type="match status" value="1"/>
</dbReference>
<dbReference type="AlphaFoldDB" id="A0A6A6H659"/>
<dbReference type="SUPFAM" id="SSF142338">
    <property type="entry name" value="CofD-like"/>
    <property type="match status" value="1"/>
</dbReference>
<sequence length="469" mass="50939">MEAYGLPPVNPKGIVIFSGGTAANSLVDVFEKVSTGNGCSLSYVIPISDNGGSSSELIRVLGGPGIGDVRSRLVRLIPSNGSSSERTAIRTFFNHRLSSEPDRARYEWLDIVEARHELWKDISSPKKELIRSFLNVLNMEIVKRARPSSVFNFAKASVGNMFLTGARFFSGSFEAAIYLLSSVCTIPPHVSILPIINTNFTHHIAASLADNTLIVGQNSISHPSAPTALSLSGETPATLTPTRETELHDSIEDANLPGSLPTLRRQNIVFSKADEEDLPARIERVWYINPYGQEIRPPASPRVLEALHAAKAVIYSIGSLYTSVAPSLIPRGVGEALSSPNIRIKILILNGSIDRETGPPWAPMTAIEFVGAIAKAATGTDIEGEEVVARKEHARFVTHVIYIDSPDTPKVDREELASLGIESVKLYGRKNRDGKGVRYDATALTQALEAIVGRKAEREGPSRRNTLHH</sequence>